<dbReference type="PANTHER" id="PTHR10663:SF388">
    <property type="entry name" value="GOLGI-SPECIFIC BREFELDIN A-RESISTANCE GUANINE NUCLEOTIDE EXCHANGE FACTOR 1"/>
    <property type="match status" value="1"/>
</dbReference>
<dbReference type="SUPFAM" id="SSF48425">
    <property type="entry name" value="Sec7 domain"/>
    <property type="match status" value="1"/>
</dbReference>
<dbReference type="GO" id="GO:0005737">
    <property type="term" value="C:cytoplasm"/>
    <property type="evidence" value="ECO:0007669"/>
    <property type="project" value="UniProtKB-ARBA"/>
</dbReference>
<keyword evidence="2" id="KW-0472">Membrane</keyword>
<feature type="transmembrane region" description="Helical" evidence="2">
    <location>
        <begin position="1542"/>
        <end position="1563"/>
    </location>
</feature>
<evidence type="ECO:0000256" key="1">
    <source>
        <dbReference type="SAM" id="MobiDB-lite"/>
    </source>
</evidence>
<sequence>MSSPFEPPKNALYIILGEIQAIISSKKNNTRWSTTHSYEESPEINSFQKLKTILNSVADIQDIDSLTFLTPFLDVIRSDETSGPITCLALNAVNKFLSYGLIDTLDESAASTIDKVANAVTHTRFVGTNPNDDEVVLMRILQVLRSLLLSPIGSQMTNDTVCEILQSCFRICFETRLSELLRKTSEHVLIDMVQLLFARLPQFKDDTTSVSSTKRVKDLSTKDITTNNRRRSRQLSGNEQQINESSSSINETTLTYSSQVDDNDRPTAIDSATNAIPLTNTTTMNNENESGSINDTTSQTILPIIVPSFDESSSNILQTHQISTNVQAEKQSQETIVTQTSSNNHEYINPRGIRFTTASPTPGPVKDPLTPYGWPCVRGLFRFLTTLINNYDKNNTEYMITVGLNLLTVALEVGADYLANYPLLLSIVKDSLCRNLLSMVNCNRIQLFSASLRVSFLIFESLRTHLKCQFEFFITRLMEIIISEQLKITYEQKELALETIVQLLRIPGLPAELYLNYDCDLYCENLFEELTKMLSKNAFPVAGLTSTHILSLDALLSVIDHIELECQFQVQRQKSDSTSQSLTRPIPCGYAFALSLQNMDISRSSVPCESRHGPRLRQNRMTISSHLPSQDDLKKMKHDKKLFRQGTELFNQNPSSGLKFLQENNLLSNPLDINEIVKYLKDNPLLDKKTIGDYLSNRKNIHVLEQYVKTFNFEDMRIDEALRIYLSEFRLPGEAPLIGVLLEHFAARWRECNNFALANNDAAYGLAYACIMLNTDQHNTNVRRQILPMTCDDFKRNLTKMNNNENFDEGMLTEIYNAIKSDEIVMPAEHTGLVRESYLWKLMLKRSITIGEKFLHVPTGSYNHDIFTLIWGQTMAALSFVFEKSNYDLVIEKSIQGFNKCARIAAYYYMSDVFDNLVISLCKFTTLLNNREWIENLPIQFGLNRKARLAATVVFNIAHVHGDILRDGWKNILECIIHLYKAKLLPSALVEVEDFLDPTGRITLIKEQITETPKTDTGLFSSLAFLLGGGGSNDSTLSSGKQPTTEEQEAIKVASTCIEECHLEQLLQETKFLIIDSLNELLKALIYGCQIFPDSQKLDQDAAVFCLELLVKVVLQNRDRVTIFWPTARHQFYSTLVNANTKTFFIERTCIGLLRIAARLLRREELASEVLNSLRMLLLMKSHVIYALSSEIAYGLHELLRTNAANIHKSEDWFILFSLLEVVGAAAHPPSILQSTTENLSLNKHIHQNYSTTHAESDTECTDCLTTSTSDKGYTSDSEIYRRSDYIVVSHNDFETFRNQYDQYSRHDRRALNKSCEILSFIIHDVAYVTQENFEYCIHCIRTFIEATIIQPSNKQISKLTTNNNKNNRNIKQIRKATSSSSLNSENFNEQINNQIKQSCSDYDDDDNTQQSIKQEYQTIALQLLDLMHTLHMRAAQIYKQIPTDQTISSVLWYKCWCPILQGITRLCCDSRRAVRSLALGYLQRCVLLPELHILSSIEWESVFNKVLFPLLLKLLETTNINDHIHGIEETRVRVSQLLCRIFLQHLTPLLILPTFTTIWLTILDFMDKYSKIDQTDMLRESVRESIKNMLLVMNTTGLFDDNQSLTVITKDRIHSFFPGLWEEVFKISTPPQIPSPTTESVVLPTMSGDSNTPSNESTTSVVSNETIINEPTPSTNIWSDTQLLKQKTQAELNSLTDMPNELSSKFEHIFILSDILNKLLNKLKKKWCVDTH</sequence>
<dbReference type="GO" id="GO:0016192">
    <property type="term" value="P:vesicle-mediated transport"/>
    <property type="evidence" value="ECO:0007669"/>
    <property type="project" value="UniProtKB-ARBA"/>
</dbReference>
<accession>A0A819DHT4</accession>
<organism evidence="4 5">
    <name type="scientific">Rotaria sordida</name>
    <dbReference type="NCBI Taxonomy" id="392033"/>
    <lineage>
        <taxon>Eukaryota</taxon>
        <taxon>Metazoa</taxon>
        <taxon>Spiralia</taxon>
        <taxon>Gnathifera</taxon>
        <taxon>Rotifera</taxon>
        <taxon>Eurotatoria</taxon>
        <taxon>Bdelloidea</taxon>
        <taxon>Philodinida</taxon>
        <taxon>Philodinidae</taxon>
        <taxon>Rotaria</taxon>
    </lineage>
</organism>
<evidence type="ECO:0000256" key="2">
    <source>
        <dbReference type="SAM" id="Phobius"/>
    </source>
</evidence>
<dbReference type="CDD" id="cd00171">
    <property type="entry name" value="Sec7"/>
    <property type="match status" value="1"/>
</dbReference>
<dbReference type="InterPro" id="IPR023394">
    <property type="entry name" value="Sec7_C_sf"/>
</dbReference>
<dbReference type="Gene3D" id="1.10.220.20">
    <property type="match status" value="1"/>
</dbReference>
<dbReference type="Pfam" id="PF12783">
    <property type="entry name" value="Sec7-like_HUS"/>
    <property type="match status" value="1"/>
</dbReference>
<evidence type="ECO:0000313" key="5">
    <source>
        <dbReference type="Proteomes" id="UP000663836"/>
    </source>
</evidence>
<dbReference type="GO" id="GO:0005085">
    <property type="term" value="F:guanyl-nucleotide exchange factor activity"/>
    <property type="evidence" value="ECO:0007669"/>
    <property type="project" value="InterPro"/>
</dbReference>
<dbReference type="Pfam" id="PF23325">
    <property type="entry name" value="TPR_28"/>
    <property type="match status" value="1"/>
</dbReference>
<evidence type="ECO:0000313" key="4">
    <source>
        <dbReference type="EMBL" id="CAF3837705.1"/>
    </source>
</evidence>
<evidence type="ECO:0000259" key="3">
    <source>
        <dbReference type="PROSITE" id="PS50190"/>
    </source>
</evidence>
<dbReference type="Gene3D" id="1.10.1000.11">
    <property type="entry name" value="Arf Nucleotide-binding Site Opener,domain 2"/>
    <property type="match status" value="1"/>
</dbReference>
<keyword evidence="2" id="KW-1133">Transmembrane helix</keyword>
<dbReference type="InterPro" id="IPR056604">
    <property type="entry name" value="GBF1-like_TPR"/>
</dbReference>
<dbReference type="InterPro" id="IPR035999">
    <property type="entry name" value="Sec7_dom_sf"/>
</dbReference>
<gene>
    <name evidence="4" type="ORF">JBS370_LOCUS17456</name>
</gene>
<dbReference type="EMBL" id="CAJOBD010001874">
    <property type="protein sequence ID" value="CAF3837705.1"/>
    <property type="molecule type" value="Genomic_DNA"/>
</dbReference>
<dbReference type="InterPro" id="IPR032691">
    <property type="entry name" value="Mon2/Sec7/BIG1-like_HUS"/>
</dbReference>
<protein>
    <recommendedName>
        <fullName evidence="3">SEC7 domain-containing protein</fullName>
    </recommendedName>
</protein>
<dbReference type="PANTHER" id="PTHR10663">
    <property type="entry name" value="GUANYL-NUCLEOTIDE EXCHANGE FACTOR"/>
    <property type="match status" value="1"/>
</dbReference>
<dbReference type="GO" id="GO:0012505">
    <property type="term" value="C:endomembrane system"/>
    <property type="evidence" value="ECO:0007669"/>
    <property type="project" value="UniProtKB-ARBA"/>
</dbReference>
<dbReference type="Pfam" id="PF01369">
    <property type="entry name" value="Sec7"/>
    <property type="match status" value="1"/>
</dbReference>
<feature type="region of interest" description="Disordered" evidence="1">
    <location>
        <begin position="209"/>
        <end position="251"/>
    </location>
</feature>
<dbReference type="GO" id="GO:0032012">
    <property type="term" value="P:regulation of ARF protein signal transduction"/>
    <property type="evidence" value="ECO:0007669"/>
    <property type="project" value="InterPro"/>
</dbReference>
<proteinExistence type="predicted"/>
<name>A0A819DHT4_9BILA</name>
<dbReference type="Proteomes" id="UP000663836">
    <property type="component" value="Unassembled WGS sequence"/>
</dbReference>
<comment type="caution">
    <text evidence="4">The sequence shown here is derived from an EMBL/GenBank/DDBJ whole genome shotgun (WGS) entry which is preliminary data.</text>
</comment>
<feature type="domain" description="SEC7" evidence="3">
    <location>
        <begin position="632"/>
        <end position="822"/>
    </location>
</feature>
<keyword evidence="2" id="KW-0812">Transmembrane</keyword>
<reference evidence="4" key="1">
    <citation type="submission" date="2021-02" db="EMBL/GenBank/DDBJ databases">
        <authorList>
            <person name="Nowell W R."/>
        </authorList>
    </citation>
    <scope>NUCLEOTIDE SEQUENCE</scope>
</reference>
<dbReference type="InterPro" id="IPR000904">
    <property type="entry name" value="Sec7_dom"/>
</dbReference>
<feature type="compositionally biased region" description="Polar residues" evidence="1">
    <location>
        <begin position="234"/>
        <end position="251"/>
    </location>
</feature>
<dbReference type="SMART" id="SM00222">
    <property type="entry name" value="Sec7"/>
    <property type="match status" value="1"/>
</dbReference>
<dbReference type="PROSITE" id="PS50190">
    <property type="entry name" value="SEC7"/>
    <property type="match status" value="1"/>
</dbReference>